<organism evidence="1">
    <name type="scientific">Prevotella sp. GTC17253</name>
    <dbReference type="NCBI Taxonomy" id="3236793"/>
    <lineage>
        <taxon>Bacteria</taxon>
        <taxon>Pseudomonadati</taxon>
        <taxon>Bacteroidota</taxon>
        <taxon>Bacteroidia</taxon>
        <taxon>Bacteroidales</taxon>
        <taxon>Prevotellaceae</taxon>
        <taxon>Prevotella</taxon>
    </lineage>
</organism>
<dbReference type="InterPro" id="IPR046729">
    <property type="entry name" value="DUF6621"/>
</dbReference>
<evidence type="ECO:0000313" key="1">
    <source>
        <dbReference type="EMBL" id="BFO71279.1"/>
    </source>
</evidence>
<sequence length="202" mass="22869">MNPQETNSIKWSENVIIADADYIDSVAFNLTVNFERMIGRRIPKADMSQWGVCIALDGGVRPEQHETQMVLVHDEDRRQMDNFQPADYAKELDGQAFKDEKLGEFSINTIATGKMTSKDEAILDVLCLALERPEVKRIMVIPNSEQGDLYATIRQTLRQVDDEKRITVFAMQPMEGGNFRQEILGYSLMSALGISADEVNSY</sequence>
<dbReference type="AlphaFoldDB" id="A0AB33IQA9"/>
<dbReference type="EMBL" id="AP035785">
    <property type="protein sequence ID" value="BFO71279.1"/>
    <property type="molecule type" value="Genomic_DNA"/>
</dbReference>
<protein>
    <submittedName>
        <fullName evidence="1">Uncharacterized protein</fullName>
    </submittedName>
</protein>
<gene>
    <name evidence="1" type="ORF">GTC17253_12450</name>
</gene>
<proteinExistence type="predicted"/>
<reference evidence="1" key="1">
    <citation type="submission" date="2024-07" db="EMBL/GenBank/DDBJ databases">
        <title>Complete genome sequence of Prevotella sp. YM-2024 GTC17253.</title>
        <authorList>
            <person name="Hayashi M."/>
            <person name="Muto Y."/>
            <person name="Tanaka K."/>
            <person name="Niwa H."/>
        </authorList>
    </citation>
    <scope>NUCLEOTIDE SEQUENCE</scope>
    <source>
        <strain evidence="1">GTC17253</strain>
    </source>
</reference>
<accession>A0AB33IQA9</accession>
<name>A0AB33IQA9_9BACT</name>
<dbReference type="Pfam" id="PF20326">
    <property type="entry name" value="DUF6621"/>
    <property type="match status" value="1"/>
</dbReference>